<gene>
    <name evidence="1" type="ORF">MBEBAB_2936</name>
</gene>
<protein>
    <submittedName>
        <fullName evidence="1">Uncharacterized protein</fullName>
    </submittedName>
</protein>
<dbReference type="Proteomes" id="UP000016569">
    <property type="component" value="Unassembled WGS sequence"/>
</dbReference>
<sequence>MVHRGLAQAFREGRPMIFSADMEMEDGALLPAEIVAAPLRGPTGLPDRLLGLYQPLGADGDEAKDVQGLIVRAMTPAATPPVRRAALTLAAVDGRRIA</sequence>
<name>A0A8E0TU12_9CAUL</name>
<organism evidence="1 2">
    <name type="scientific">Brevundimonas abyssalis TAR-001</name>
    <dbReference type="NCBI Taxonomy" id="1391729"/>
    <lineage>
        <taxon>Bacteria</taxon>
        <taxon>Pseudomonadati</taxon>
        <taxon>Pseudomonadota</taxon>
        <taxon>Alphaproteobacteria</taxon>
        <taxon>Caulobacterales</taxon>
        <taxon>Caulobacteraceae</taxon>
        <taxon>Brevundimonas</taxon>
    </lineage>
</organism>
<evidence type="ECO:0000313" key="2">
    <source>
        <dbReference type="Proteomes" id="UP000016569"/>
    </source>
</evidence>
<dbReference type="AlphaFoldDB" id="A0A8E0TU12"/>
<proteinExistence type="predicted"/>
<accession>A0A8E0TU12</accession>
<reference evidence="2" key="1">
    <citation type="journal article" date="2013" name="Genome Announc.">
        <title>Draft Genome Sequence of the Dimorphic Prosthecate Bacterium Brevundimonas abyssalis TAR-001T.</title>
        <authorList>
            <person name="Tsubouchi T."/>
            <person name="Nishi S."/>
            <person name="Usui K."/>
            <person name="Shimane Y."/>
            <person name="Takaki Y."/>
            <person name="Maruyama T."/>
            <person name="Hatada Y."/>
        </authorList>
    </citation>
    <scope>NUCLEOTIDE SEQUENCE [LARGE SCALE GENOMIC DNA]</scope>
    <source>
        <strain evidence="2">TAR-001</strain>
    </source>
</reference>
<keyword evidence="2" id="KW-1185">Reference proteome</keyword>
<comment type="caution">
    <text evidence="1">The sequence shown here is derived from an EMBL/GenBank/DDBJ whole genome shotgun (WGS) entry which is preliminary data.</text>
</comment>
<dbReference type="EMBL" id="BATC01000113">
    <property type="protein sequence ID" value="GAD60686.1"/>
    <property type="molecule type" value="Genomic_DNA"/>
</dbReference>
<evidence type="ECO:0000313" key="1">
    <source>
        <dbReference type="EMBL" id="GAD60686.1"/>
    </source>
</evidence>